<reference evidence="5 6" key="2">
    <citation type="submission" date="2020-06" db="EMBL/GenBank/DDBJ databases">
        <title>Antribacter stalactiti gen. nov., sp. nov., a new member of the family Nacardiaceae isolated from a cave.</title>
        <authorList>
            <person name="Kim I.S."/>
        </authorList>
    </citation>
    <scope>NUCLEOTIDE SEQUENCE [LARGE SCALE GENOMIC DNA]</scope>
    <source>
        <strain evidence="5 6">YC2-7</strain>
    </source>
</reference>
<dbReference type="PRINTS" id="PR00080">
    <property type="entry name" value="SDRFAMILY"/>
</dbReference>
<evidence type="ECO:0000256" key="2">
    <source>
        <dbReference type="ARBA" id="ARBA00023002"/>
    </source>
</evidence>
<keyword evidence="2" id="KW-0560">Oxidoreductase</keyword>
<dbReference type="RefSeq" id="WP_169592352.1">
    <property type="nucleotide sequence ID" value="NZ_VCQU01000010.1"/>
</dbReference>
<dbReference type="Pfam" id="PF13561">
    <property type="entry name" value="adh_short_C2"/>
    <property type="match status" value="1"/>
</dbReference>
<keyword evidence="3" id="KW-0520">NAD</keyword>
<comment type="caution">
    <text evidence="5">The sequence shown here is derived from an EMBL/GenBank/DDBJ whole genome shotgun (WGS) entry which is preliminary data.</text>
</comment>
<evidence type="ECO:0000313" key="6">
    <source>
        <dbReference type="Proteomes" id="UP000535543"/>
    </source>
</evidence>
<dbReference type="EMBL" id="VCQU01000010">
    <property type="protein sequence ID" value="NMN98282.1"/>
    <property type="molecule type" value="Genomic_DNA"/>
</dbReference>
<protein>
    <submittedName>
        <fullName evidence="5">SDR family oxidoreductase</fullName>
    </submittedName>
</protein>
<dbReference type="FunFam" id="3.40.50.720:FF:000084">
    <property type="entry name" value="Short-chain dehydrogenase reductase"/>
    <property type="match status" value="1"/>
</dbReference>
<dbReference type="InterPro" id="IPR036291">
    <property type="entry name" value="NAD(P)-bd_dom_sf"/>
</dbReference>
<dbReference type="CDD" id="cd05233">
    <property type="entry name" value="SDR_c"/>
    <property type="match status" value="1"/>
</dbReference>
<accession>A0A848KNQ8</accession>
<dbReference type="PANTHER" id="PTHR24321:SF8">
    <property type="entry name" value="ESTRADIOL 17-BETA-DEHYDROGENASE 8-RELATED"/>
    <property type="match status" value="1"/>
</dbReference>
<keyword evidence="6" id="KW-1185">Reference proteome</keyword>
<evidence type="ECO:0000256" key="1">
    <source>
        <dbReference type="ARBA" id="ARBA00006484"/>
    </source>
</evidence>
<dbReference type="InterPro" id="IPR002347">
    <property type="entry name" value="SDR_fam"/>
</dbReference>
<reference evidence="5 6" key="1">
    <citation type="submission" date="2019-05" db="EMBL/GenBank/DDBJ databases">
        <authorList>
            <person name="Lee S.D."/>
        </authorList>
    </citation>
    <scope>NUCLEOTIDE SEQUENCE [LARGE SCALE GENOMIC DNA]</scope>
    <source>
        <strain evidence="5 6">YC2-7</strain>
    </source>
</reference>
<name>A0A848KNQ8_9NOCA</name>
<dbReference type="PROSITE" id="PS00061">
    <property type="entry name" value="ADH_SHORT"/>
    <property type="match status" value="1"/>
</dbReference>
<dbReference type="SUPFAM" id="SSF51735">
    <property type="entry name" value="NAD(P)-binding Rossmann-fold domains"/>
    <property type="match status" value="1"/>
</dbReference>
<comment type="similarity">
    <text evidence="1">Belongs to the short-chain dehydrogenases/reductases (SDR) family.</text>
</comment>
<gene>
    <name evidence="5" type="ORF">FGL95_24875</name>
</gene>
<dbReference type="Gene3D" id="3.40.50.720">
    <property type="entry name" value="NAD(P)-binding Rossmann-like Domain"/>
    <property type="match status" value="1"/>
</dbReference>
<evidence type="ECO:0000259" key="4">
    <source>
        <dbReference type="SMART" id="SM00822"/>
    </source>
</evidence>
<dbReference type="PRINTS" id="PR00081">
    <property type="entry name" value="GDHRDH"/>
</dbReference>
<sequence length="252" mass="25450">MTTRFTGKSVLVTGGGSGIGRATARAFAAEGATVAVLGRRKPSLDDTVALIEASGGTASAIAADVTNADDLARAIDTVVVRHGGLDIAFNNAGIVTTGTVADIDERDWTTTLSTNLTGVWLSMKYEIAHMRANGGGVIVNTASNLGAHMTRPGMGAYVATKAAISALTRTAAIENIGAGIRINAISPGPADTAMSLRPGESPADRAGRLRSSIPIGRVGSLDEIAAAVLWLASPEAGFMVGHDLVVDGGASV</sequence>
<dbReference type="GO" id="GO:0016491">
    <property type="term" value="F:oxidoreductase activity"/>
    <property type="evidence" value="ECO:0007669"/>
    <property type="project" value="UniProtKB-KW"/>
</dbReference>
<proteinExistence type="inferred from homology"/>
<organism evidence="5 6">
    <name type="scientific">Antrihabitans stalactiti</name>
    <dbReference type="NCBI Taxonomy" id="2584121"/>
    <lineage>
        <taxon>Bacteria</taxon>
        <taxon>Bacillati</taxon>
        <taxon>Actinomycetota</taxon>
        <taxon>Actinomycetes</taxon>
        <taxon>Mycobacteriales</taxon>
        <taxon>Nocardiaceae</taxon>
        <taxon>Antrihabitans</taxon>
    </lineage>
</organism>
<dbReference type="AlphaFoldDB" id="A0A848KNQ8"/>
<dbReference type="InterPro" id="IPR020904">
    <property type="entry name" value="Sc_DH/Rdtase_CS"/>
</dbReference>
<feature type="domain" description="Ketoreductase" evidence="4">
    <location>
        <begin position="8"/>
        <end position="192"/>
    </location>
</feature>
<dbReference type="Proteomes" id="UP000535543">
    <property type="component" value="Unassembled WGS sequence"/>
</dbReference>
<evidence type="ECO:0000256" key="3">
    <source>
        <dbReference type="ARBA" id="ARBA00023027"/>
    </source>
</evidence>
<evidence type="ECO:0000313" key="5">
    <source>
        <dbReference type="EMBL" id="NMN98282.1"/>
    </source>
</evidence>
<dbReference type="PANTHER" id="PTHR24321">
    <property type="entry name" value="DEHYDROGENASES, SHORT CHAIN"/>
    <property type="match status" value="1"/>
</dbReference>
<dbReference type="SMART" id="SM00822">
    <property type="entry name" value="PKS_KR"/>
    <property type="match status" value="1"/>
</dbReference>
<dbReference type="InterPro" id="IPR057326">
    <property type="entry name" value="KR_dom"/>
</dbReference>